<feature type="transmembrane region" description="Helical" evidence="8">
    <location>
        <begin position="102"/>
        <end position="120"/>
    </location>
</feature>
<feature type="transmembrane region" description="Helical" evidence="8">
    <location>
        <begin position="150"/>
        <end position="166"/>
    </location>
</feature>
<feature type="transmembrane region" description="Helical" evidence="8">
    <location>
        <begin position="236"/>
        <end position="257"/>
    </location>
</feature>
<dbReference type="PANTHER" id="PTHR22911:SF137">
    <property type="entry name" value="SOLUTE CARRIER FAMILY 35 MEMBER G2-RELATED"/>
    <property type="match status" value="1"/>
</dbReference>
<evidence type="ECO:0000259" key="9">
    <source>
        <dbReference type="Pfam" id="PF00892"/>
    </source>
</evidence>
<feature type="transmembrane region" description="Helical" evidence="8">
    <location>
        <begin position="44"/>
        <end position="62"/>
    </location>
</feature>
<name>A0A7G7MNX6_9PSEU</name>
<dbReference type="KEGG" id="ppel:H6H00_11710"/>
<evidence type="ECO:0000256" key="7">
    <source>
        <dbReference type="ARBA" id="ARBA00023136"/>
    </source>
</evidence>
<sequence>MAATGLDGRGVAAAVGAYSIWGLFPAFWPLLAPAVPVEVLAHRIAWAAVLMAVVFTLVRGWGELGSLRPRGWAMVAAAGVLITVNWGFYIYAVFAGHVVEAALGYFISPLVSVLLGVVVLRERLRPVQWVAVGLAAVAVLVIAVENGRPPWLALTLACSFGLYGLIKSTVPLTATASLTAEGLVLGPVALGVIAWFELTGTGTMTDFGGGHLSLLLLAGPVTAVPLLLYGVAARRVPLSTIGVLMYINPTLQFLWGVLVLREVMEPTRWIGFVLVWAALAVFTADLIRTSRADRRAARLAPVA</sequence>
<evidence type="ECO:0000256" key="6">
    <source>
        <dbReference type="ARBA" id="ARBA00022989"/>
    </source>
</evidence>
<feature type="transmembrane region" description="Helical" evidence="8">
    <location>
        <begin position="208"/>
        <end position="229"/>
    </location>
</feature>
<evidence type="ECO:0000256" key="4">
    <source>
        <dbReference type="ARBA" id="ARBA00022475"/>
    </source>
</evidence>
<keyword evidence="5 8" id="KW-0812">Transmembrane</keyword>
<accession>A0A7G7MNX6</accession>
<protein>
    <submittedName>
        <fullName evidence="10">EamA family transporter RarD</fullName>
    </submittedName>
</protein>
<dbReference type="Pfam" id="PF00892">
    <property type="entry name" value="EamA"/>
    <property type="match status" value="1"/>
</dbReference>
<evidence type="ECO:0000256" key="2">
    <source>
        <dbReference type="ARBA" id="ARBA00007362"/>
    </source>
</evidence>
<comment type="similarity">
    <text evidence="2">Belongs to the EamA transporter family.</text>
</comment>
<comment type="subcellular location">
    <subcellularLocation>
        <location evidence="1">Cell membrane</location>
        <topology evidence="1">Multi-pass membrane protein</topology>
    </subcellularLocation>
</comment>
<dbReference type="InterPro" id="IPR037185">
    <property type="entry name" value="EmrE-like"/>
</dbReference>
<keyword evidence="11" id="KW-1185">Reference proteome</keyword>
<keyword evidence="3" id="KW-0813">Transport</keyword>
<dbReference type="Proteomes" id="UP000515728">
    <property type="component" value="Chromosome"/>
</dbReference>
<dbReference type="InterPro" id="IPR000620">
    <property type="entry name" value="EamA_dom"/>
</dbReference>
<evidence type="ECO:0000313" key="11">
    <source>
        <dbReference type="Proteomes" id="UP000515728"/>
    </source>
</evidence>
<dbReference type="RefSeq" id="WP_185721304.1">
    <property type="nucleotide sequence ID" value="NZ_BAAAWI010000001.1"/>
</dbReference>
<evidence type="ECO:0000256" key="3">
    <source>
        <dbReference type="ARBA" id="ARBA00022448"/>
    </source>
</evidence>
<keyword evidence="7 8" id="KW-0472">Membrane</keyword>
<dbReference type="AlphaFoldDB" id="A0A7G7MNX6"/>
<evidence type="ECO:0000313" key="10">
    <source>
        <dbReference type="EMBL" id="QNG54487.1"/>
    </source>
</evidence>
<feature type="transmembrane region" description="Helical" evidence="8">
    <location>
        <begin position="127"/>
        <end position="144"/>
    </location>
</feature>
<dbReference type="EMBL" id="CP060131">
    <property type="protein sequence ID" value="QNG54487.1"/>
    <property type="molecule type" value="Genomic_DNA"/>
</dbReference>
<reference evidence="10 11" key="1">
    <citation type="submission" date="2020-08" db="EMBL/GenBank/DDBJ databases">
        <authorList>
            <person name="Mo P."/>
        </authorList>
    </citation>
    <scope>NUCLEOTIDE SEQUENCE [LARGE SCALE GENOMIC DNA]</scope>
    <source>
        <strain evidence="10 11">CGMCC 4.1532</strain>
    </source>
</reference>
<keyword evidence="6 8" id="KW-1133">Transmembrane helix</keyword>
<proteinExistence type="inferred from homology"/>
<feature type="transmembrane region" description="Helical" evidence="8">
    <location>
        <begin position="269"/>
        <end position="287"/>
    </location>
</feature>
<evidence type="ECO:0000256" key="5">
    <source>
        <dbReference type="ARBA" id="ARBA00022692"/>
    </source>
</evidence>
<feature type="transmembrane region" description="Helical" evidence="8">
    <location>
        <begin position="74"/>
        <end position="96"/>
    </location>
</feature>
<evidence type="ECO:0000256" key="8">
    <source>
        <dbReference type="SAM" id="Phobius"/>
    </source>
</evidence>
<organism evidence="10 11">
    <name type="scientific">Pseudonocardia petroleophila</name>
    <dbReference type="NCBI Taxonomy" id="37331"/>
    <lineage>
        <taxon>Bacteria</taxon>
        <taxon>Bacillati</taxon>
        <taxon>Actinomycetota</taxon>
        <taxon>Actinomycetes</taxon>
        <taxon>Pseudonocardiales</taxon>
        <taxon>Pseudonocardiaceae</taxon>
        <taxon>Pseudonocardia</taxon>
    </lineage>
</organism>
<dbReference type="InterPro" id="IPR004626">
    <property type="entry name" value="RarD"/>
</dbReference>
<gene>
    <name evidence="10" type="primary">rarD</name>
    <name evidence="10" type="ORF">H6H00_11710</name>
</gene>
<dbReference type="PANTHER" id="PTHR22911">
    <property type="entry name" value="ACYL-MALONYL CONDENSING ENZYME-RELATED"/>
    <property type="match status" value="1"/>
</dbReference>
<feature type="transmembrane region" description="Helical" evidence="8">
    <location>
        <begin position="12"/>
        <end position="32"/>
    </location>
</feature>
<evidence type="ECO:0000256" key="1">
    <source>
        <dbReference type="ARBA" id="ARBA00004651"/>
    </source>
</evidence>
<dbReference type="NCBIfam" id="TIGR00688">
    <property type="entry name" value="rarD"/>
    <property type="match status" value="1"/>
</dbReference>
<keyword evidence="4" id="KW-1003">Cell membrane</keyword>
<feature type="transmembrane region" description="Helical" evidence="8">
    <location>
        <begin position="178"/>
        <end position="196"/>
    </location>
</feature>
<dbReference type="GO" id="GO:0005886">
    <property type="term" value="C:plasma membrane"/>
    <property type="evidence" value="ECO:0007669"/>
    <property type="project" value="UniProtKB-SubCell"/>
</dbReference>
<feature type="domain" description="EamA" evidence="9">
    <location>
        <begin position="9"/>
        <end position="143"/>
    </location>
</feature>
<dbReference type="SUPFAM" id="SSF103481">
    <property type="entry name" value="Multidrug resistance efflux transporter EmrE"/>
    <property type="match status" value="2"/>
</dbReference>